<reference evidence="1" key="1">
    <citation type="submission" date="2014-02" db="EMBL/GenBank/DDBJ databases">
        <title>Expanding our view of genomic diversity in Candidatus Accumulibacter clades.</title>
        <authorList>
            <person name="Skennerton C.T."/>
            <person name="Barr J.J."/>
            <person name="Slater F.R."/>
            <person name="Bond P.L."/>
            <person name="Tyson G.W."/>
        </authorList>
    </citation>
    <scope>NUCLEOTIDE SEQUENCE [LARGE SCALE GENOMIC DNA]</scope>
</reference>
<sequence>MTYSVFGVTKAPPCSDLKIGLTTICLVSKSRRSITASRGLALSLMNRNWPSYLPCVLRFRDRRVVRVAPGDVLAVDPAGGQDGFRALVETVALPRLGSEHSDVLEDAHRRDAVDDHLTRLTAGREGNEFVALAGRHVGLRRSQDVLLRQAATLHHILQRLGRLQAADRRTAEPRCEQQWHGPSRTHFHGHSPFDEMGTTLALSDRHACGCHCGNMSHIVGRCTAR</sequence>
<protein>
    <submittedName>
        <fullName evidence="1">Uncharacterized protein</fullName>
    </submittedName>
</protein>
<keyword evidence="2" id="KW-1185">Reference proteome</keyword>
<evidence type="ECO:0000313" key="1">
    <source>
        <dbReference type="EMBL" id="EXI65780.1"/>
    </source>
</evidence>
<comment type="caution">
    <text evidence="1">The sequence shown here is derived from an EMBL/GenBank/DDBJ whole genome shotgun (WGS) entry which is preliminary data.</text>
</comment>
<evidence type="ECO:0000313" key="2">
    <source>
        <dbReference type="Proteomes" id="UP000020218"/>
    </source>
</evidence>
<dbReference type="AlphaFoldDB" id="A0A011NMU9"/>
<name>A0A011NMU9_9PROT</name>
<dbReference type="Proteomes" id="UP000020218">
    <property type="component" value="Unassembled WGS sequence"/>
</dbReference>
<dbReference type="EMBL" id="JFAX01000019">
    <property type="protein sequence ID" value="EXI65780.1"/>
    <property type="molecule type" value="Genomic_DNA"/>
</dbReference>
<organism evidence="1 2">
    <name type="scientific">Candidatus Accumulibacter adjunctus</name>
    <dbReference type="NCBI Taxonomy" id="1454001"/>
    <lineage>
        <taxon>Bacteria</taxon>
        <taxon>Pseudomonadati</taxon>
        <taxon>Pseudomonadota</taxon>
        <taxon>Betaproteobacteria</taxon>
        <taxon>Candidatus Accumulibacter</taxon>
    </lineage>
</organism>
<dbReference type="STRING" id="1454001.AW08_02992"/>
<gene>
    <name evidence="1" type="ORF">AW08_02992</name>
</gene>
<accession>A0A011NMU9</accession>
<proteinExistence type="predicted"/>